<dbReference type="RefSeq" id="WP_101185068.1">
    <property type="nucleotide sequence ID" value="NZ_CP031218.1"/>
</dbReference>
<dbReference type="EMBL" id="NXIF01000033">
    <property type="protein sequence ID" value="PKI80523.1"/>
    <property type="molecule type" value="Genomic_DNA"/>
</dbReference>
<accession>A0A2N1J1S7</accession>
<keyword evidence="2" id="KW-1185">Reference proteome</keyword>
<evidence type="ECO:0000313" key="2">
    <source>
        <dbReference type="Proteomes" id="UP000233248"/>
    </source>
</evidence>
<proteinExistence type="predicted"/>
<evidence type="ECO:0000313" key="1">
    <source>
        <dbReference type="EMBL" id="PKI80523.1"/>
    </source>
</evidence>
<protein>
    <submittedName>
        <fullName evidence="1">Uncharacterized protein</fullName>
    </submittedName>
</protein>
<reference evidence="1 2" key="1">
    <citation type="submission" date="2017-09" db="EMBL/GenBank/DDBJ databases">
        <title>Genomics of the genus Arcobacter.</title>
        <authorList>
            <person name="Perez-Cataluna A."/>
            <person name="Figueras M.J."/>
            <person name="Salas-Masso N."/>
        </authorList>
    </citation>
    <scope>NUCLEOTIDE SEQUENCE [LARGE SCALE GENOMIC DNA]</scope>
    <source>
        <strain evidence="1 2">DSM 18005</strain>
    </source>
</reference>
<comment type="caution">
    <text evidence="1">The sequence shown here is derived from an EMBL/GenBank/DDBJ whole genome shotgun (WGS) entry which is preliminary data.</text>
</comment>
<name>A0A2N1J1S7_9BACT</name>
<gene>
    <name evidence="1" type="ORF">CP960_08920</name>
</gene>
<dbReference type="AlphaFoldDB" id="A0A2N1J1S7"/>
<dbReference type="OrthoDB" id="5373155at2"/>
<dbReference type="Proteomes" id="UP000233248">
    <property type="component" value="Unassembled WGS sequence"/>
</dbReference>
<sequence length="78" mass="8544">MSTTTQIATLELSGTKKGKIIISNITEPYGKKTEDVVSIGIALNGKDIEWKSHIPYANLDSVIEVLQKVNEEKKAQDA</sequence>
<dbReference type="KEGG" id="ahs:AHALO_2513"/>
<organism evidence="1 2">
    <name type="scientific">Malaciobacter halophilus</name>
    <dbReference type="NCBI Taxonomy" id="197482"/>
    <lineage>
        <taxon>Bacteria</taxon>
        <taxon>Pseudomonadati</taxon>
        <taxon>Campylobacterota</taxon>
        <taxon>Epsilonproteobacteria</taxon>
        <taxon>Campylobacterales</taxon>
        <taxon>Arcobacteraceae</taxon>
        <taxon>Malaciobacter</taxon>
    </lineage>
</organism>